<dbReference type="Pfam" id="PF00149">
    <property type="entry name" value="Metallophos"/>
    <property type="match status" value="1"/>
</dbReference>
<reference evidence="3" key="1">
    <citation type="submission" date="2018-07" db="EMBL/GenBank/DDBJ databases">
        <title>Annotation of Aphanomyces astaci genome assembly.</title>
        <authorList>
            <person name="Studholme D.J."/>
        </authorList>
    </citation>
    <scope>NUCLEOTIDE SEQUENCE [LARGE SCALE GENOMIC DNA]</scope>
    <source>
        <strain evidence="3">Pc</strain>
    </source>
</reference>
<dbReference type="GO" id="GO:0033192">
    <property type="term" value="F:calmodulin-dependent protein phosphatase activity"/>
    <property type="evidence" value="ECO:0007669"/>
    <property type="project" value="InterPro"/>
</dbReference>
<comment type="caution">
    <text evidence="3">The sequence shown here is derived from an EMBL/GenBank/DDBJ whole genome shotgun (WGS) entry which is preliminary data.</text>
</comment>
<dbReference type="InterPro" id="IPR029052">
    <property type="entry name" value="Metallo-depent_PP-like"/>
</dbReference>
<protein>
    <recommendedName>
        <fullName evidence="2">Serine/threonine specific protein phosphatases domain-containing protein</fullName>
    </recommendedName>
</protein>
<feature type="region of interest" description="Disordered" evidence="1">
    <location>
        <begin position="156"/>
        <end position="175"/>
    </location>
</feature>
<dbReference type="PANTHER" id="PTHR45673">
    <property type="entry name" value="SERINE/THREONINE-PROTEIN PHOSPHATASE 2B CATALYTIC SUBUNIT 1-RELATED"/>
    <property type="match status" value="1"/>
</dbReference>
<sequence length="383" mass="42508">MTTLTPSLAKMRAQFEKQERLSMESALEIIHTAHDVMDKEPNLLYLNAPVVECKAKYGLSVYYHFTQCFKALPLAAVVSASSNGHHRVFCVHAGLSPSLLTLADIEALDRRQEPSTSGPLCDLLWSDPIPEADESDNPLDGISKDCLTRYATNMEAQADASPVESPSSVESNEPNTAKWVPNTVIHGLCLCDNVRGCSYYYSCSAVYDFLTTNHLMCMVRAHELQDEGYLFHFASPAYAALDSRPVKDFPPVITVFSAANYCDTYHNMAAYLTIQRTARRFDVEQTTHVVHPFPRSFHQSQGIWSVFQATLPYIPPSKDFFEIMAQLNHVVDEDDPPEAPSRRQSTDNNDADNDDVGLSLDEQDAASTISAASGNQDPHPCHV</sequence>
<feature type="region of interest" description="Disordered" evidence="1">
    <location>
        <begin position="331"/>
        <end position="383"/>
    </location>
</feature>
<evidence type="ECO:0000256" key="1">
    <source>
        <dbReference type="SAM" id="MobiDB-lite"/>
    </source>
</evidence>
<keyword evidence="4" id="KW-1185">Reference proteome</keyword>
<feature type="compositionally biased region" description="Polar residues" evidence="1">
    <location>
        <begin position="365"/>
        <end position="376"/>
    </location>
</feature>
<dbReference type="InterPro" id="IPR004843">
    <property type="entry name" value="Calcineurin-like_PHP"/>
</dbReference>
<dbReference type="EMBL" id="MZMZ02004094">
    <property type="protein sequence ID" value="RQM19968.1"/>
    <property type="molecule type" value="Genomic_DNA"/>
</dbReference>
<dbReference type="SUPFAM" id="SSF56300">
    <property type="entry name" value="Metallo-dependent phosphatases"/>
    <property type="match status" value="1"/>
</dbReference>
<evidence type="ECO:0000259" key="2">
    <source>
        <dbReference type="SMART" id="SM00156"/>
    </source>
</evidence>
<dbReference type="VEuPathDB" id="FungiDB:H257_07421"/>
<accession>A0A3R7XPU7</accession>
<proteinExistence type="predicted"/>
<dbReference type="AlphaFoldDB" id="A0A3R7XPU7"/>
<dbReference type="Proteomes" id="UP000284702">
    <property type="component" value="Unassembled WGS sequence"/>
</dbReference>
<evidence type="ECO:0000313" key="4">
    <source>
        <dbReference type="Proteomes" id="UP000284702"/>
    </source>
</evidence>
<gene>
    <name evidence="3" type="ORF">B5M09_002635</name>
</gene>
<feature type="compositionally biased region" description="Low complexity" evidence="1">
    <location>
        <begin position="161"/>
        <end position="175"/>
    </location>
</feature>
<evidence type="ECO:0000313" key="3">
    <source>
        <dbReference type="EMBL" id="RQM19968.1"/>
    </source>
</evidence>
<organism evidence="3 4">
    <name type="scientific">Aphanomyces astaci</name>
    <name type="common">Crayfish plague agent</name>
    <dbReference type="NCBI Taxonomy" id="112090"/>
    <lineage>
        <taxon>Eukaryota</taxon>
        <taxon>Sar</taxon>
        <taxon>Stramenopiles</taxon>
        <taxon>Oomycota</taxon>
        <taxon>Saprolegniomycetes</taxon>
        <taxon>Saprolegniales</taxon>
        <taxon>Verrucalvaceae</taxon>
        <taxon>Aphanomyces</taxon>
    </lineage>
</organism>
<dbReference type="PRINTS" id="PR00114">
    <property type="entry name" value="STPHPHTASE"/>
</dbReference>
<dbReference type="InterPro" id="IPR043360">
    <property type="entry name" value="PP2B"/>
</dbReference>
<feature type="domain" description="Serine/threonine specific protein phosphatases" evidence="2">
    <location>
        <begin position="21"/>
        <end position="294"/>
    </location>
</feature>
<dbReference type="InterPro" id="IPR006186">
    <property type="entry name" value="Ser/Thr-sp_prot-phosphatase"/>
</dbReference>
<dbReference type="SMART" id="SM00156">
    <property type="entry name" value="PP2Ac"/>
    <property type="match status" value="1"/>
</dbReference>
<dbReference type="GO" id="GO:0097720">
    <property type="term" value="P:calcineurin-mediated signaling"/>
    <property type="evidence" value="ECO:0007669"/>
    <property type="project" value="InterPro"/>
</dbReference>
<name>A0A3R7XPU7_APHAT</name>
<dbReference type="Gene3D" id="3.60.21.10">
    <property type="match status" value="2"/>
</dbReference>